<dbReference type="InterPro" id="IPR012337">
    <property type="entry name" value="RNaseH-like_sf"/>
</dbReference>
<dbReference type="Proteomes" id="UP000247702">
    <property type="component" value="Unassembled WGS sequence"/>
</dbReference>
<dbReference type="AlphaFoldDB" id="A0A2Z6SAP6"/>
<dbReference type="STRING" id="94130.A0A2Z6SAP6"/>
<evidence type="ECO:0008006" key="3">
    <source>
        <dbReference type="Google" id="ProtNLM"/>
    </source>
</evidence>
<dbReference type="EMBL" id="BEXD01004371">
    <property type="protein sequence ID" value="GBC10303.1"/>
    <property type="molecule type" value="Genomic_DNA"/>
</dbReference>
<dbReference type="SUPFAM" id="SSF53098">
    <property type="entry name" value="Ribonuclease H-like"/>
    <property type="match status" value="1"/>
</dbReference>
<dbReference type="GO" id="GO:0003676">
    <property type="term" value="F:nucleic acid binding"/>
    <property type="evidence" value="ECO:0007669"/>
    <property type="project" value="InterPro"/>
</dbReference>
<protein>
    <recommendedName>
        <fullName evidence="3">RNase H type-1 domain-containing protein</fullName>
    </recommendedName>
</protein>
<accession>A0A2Z6SAP6</accession>
<dbReference type="Gene3D" id="3.30.420.10">
    <property type="entry name" value="Ribonuclease H-like superfamily/Ribonuclease H"/>
    <property type="match status" value="1"/>
</dbReference>
<gene>
    <name evidence="1" type="ORF">RclHR1_09500001</name>
</gene>
<keyword evidence="2" id="KW-1185">Reference proteome</keyword>
<proteinExistence type="predicted"/>
<dbReference type="InterPro" id="IPR036397">
    <property type="entry name" value="RNaseH_sf"/>
</dbReference>
<organism evidence="1 2">
    <name type="scientific">Rhizophagus clarus</name>
    <dbReference type="NCBI Taxonomy" id="94130"/>
    <lineage>
        <taxon>Eukaryota</taxon>
        <taxon>Fungi</taxon>
        <taxon>Fungi incertae sedis</taxon>
        <taxon>Mucoromycota</taxon>
        <taxon>Glomeromycotina</taxon>
        <taxon>Glomeromycetes</taxon>
        <taxon>Glomerales</taxon>
        <taxon>Glomeraceae</taxon>
        <taxon>Rhizophagus</taxon>
    </lineage>
</organism>
<sequence>MLYNKNPILNPLSPLFIKNLLIGFDKIIDRLLFLAHSFINFTWFSFYTDGSLFQEGPRKSIMGFAWIEVTTSSEPIPFQGVMMFQRSSTTAETFAVLSTLLVSPINSHIIIYTDSLNTIQNYTRFLRINFSTCQ</sequence>
<evidence type="ECO:0000313" key="2">
    <source>
        <dbReference type="Proteomes" id="UP000247702"/>
    </source>
</evidence>
<reference evidence="1 2" key="1">
    <citation type="submission" date="2017-11" db="EMBL/GenBank/DDBJ databases">
        <title>The genome of Rhizophagus clarus HR1 reveals common genetic basis of auxotrophy among arbuscular mycorrhizal fungi.</title>
        <authorList>
            <person name="Kobayashi Y."/>
        </authorList>
    </citation>
    <scope>NUCLEOTIDE SEQUENCE [LARGE SCALE GENOMIC DNA]</scope>
    <source>
        <strain evidence="1 2">HR1</strain>
    </source>
</reference>
<name>A0A2Z6SAP6_9GLOM</name>
<evidence type="ECO:0000313" key="1">
    <source>
        <dbReference type="EMBL" id="GBC10303.1"/>
    </source>
</evidence>
<comment type="caution">
    <text evidence="1">The sequence shown here is derived from an EMBL/GenBank/DDBJ whole genome shotgun (WGS) entry which is preliminary data.</text>
</comment>